<comment type="caution">
    <text evidence="5">The sequence shown here is derived from an EMBL/GenBank/DDBJ whole genome shotgun (WGS) entry which is preliminary data.</text>
</comment>
<dbReference type="Proteomes" id="UP000179536">
    <property type="component" value="Unassembled WGS sequence"/>
</dbReference>
<sequence length="299" mass="32069">MAVWRSSIQICAALPALSVLALALALTGCATTSNTDKMSTSSIPSMTKPVDQMTPGEIAMATDSMGRAYEKNRKNAQVGVAYANLLQMGGRAPQALSVMQQVVIANPNDRQVLAAYGKAQAAAGQLEQALTTIGRAQTPDRPDWRLYSAQGAVLDQLGRTQEARAAYQQALQIQPNEPSILSNMGMSYLLGGDLKTAETYLRSASQQPGADSRVRQNLALVVGLQGRFDEADRIARAELSPDQAEANVAYLRTMLNQQNTWKQLASKDTAQNPARKPAQTPAKDQTPVKDTSLAATPLR</sequence>
<dbReference type="SUPFAM" id="SSF48452">
    <property type="entry name" value="TPR-like"/>
    <property type="match status" value="1"/>
</dbReference>
<dbReference type="PANTHER" id="PTHR12558">
    <property type="entry name" value="CELL DIVISION CYCLE 16,23,27"/>
    <property type="match status" value="1"/>
</dbReference>
<reference evidence="6 7" key="1">
    <citation type="submission" date="2019-11" db="EMBL/GenBank/DDBJ databases">
        <title>Whole-genome sequencing of Allorhizobium vitis.</title>
        <authorList>
            <person name="Gan H.M."/>
            <person name="Savka M.A."/>
        </authorList>
    </citation>
    <scope>NUCLEOTIDE SEQUENCE [LARGE SCALE GENOMIC DNA]</scope>
    <source>
        <strain evidence="5 7">RF2/1</strain>
        <strain evidence="4 6">T1/7</strain>
    </source>
</reference>
<dbReference type="PROSITE" id="PS50005">
    <property type="entry name" value="TPR"/>
    <property type="match status" value="1"/>
</dbReference>
<feature type="signal peptide" evidence="3">
    <location>
        <begin position="1"/>
        <end position="21"/>
    </location>
</feature>
<keyword evidence="6" id="KW-1185">Reference proteome</keyword>
<dbReference type="PROSITE" id="PS51257">
    <property type="entry name" value="PROKAR_LIPOPROTEIN"/>
    <property type="match status" value="1"/>
</dbReference>
<dbReference type="PANTHER" id="PTHR12558:SF13">
    <property type="entry name" value="CELL DIVISION CYCLE PROTEIN 27 HOMOLOG"/>
    <property type="match status" value="1"/>
</dbReference>
<evidence type="ECO:0000256" key="3">
    <source>
        <dbReference type="SAM" id="SignalP"/>
    </source>
</evidence>
<evidence type="ECO:0000313" key="4">
    <source>
        <dbReference type="EMBL" id="MUO40993.1"/>
    </source>
</evidence>
<dbReference type="SMART" id="SM00028">
    <property type="entry name" value="TPR"/>
    <property type="match status" value="2"/>
</dbReference>
<evidence type="ECO:0000313" key="7">
    <source>
        <dbReference type="Proteomes" id="UP000179536"/>
    </source>
</evidence>
<dbReference type="EMBL" id="MBFE02000002">
    <property type="protein sequence ID" value="MUO40993.1"/>
    <property type="molecule type" value="Genomic_DNA"/>
</dbReference>
<dbReference type="EMBL" id="MBFA02000009">
    <property type="protein sequence ID" value="MUP11339.1"/>
    <property type="molecule type" value="Genomic_DNA"/>
</dbReference>
<dbReference type="Pfam" id="PF14559">
    <property type="entry name" value="TPR_19"/>
    <property type="match status" value="1"/>
</dbReference>
<feature type="repeat" description="TPR" evidence="1">
    <location>
        <begin position="144"/>
        <end position="177"/>
    </location>
</feature>
<gene>
    <name evidence="5" type="ORF">BBK91_015875</name>
    <name evidence="4" type="ORF">BBL17_004150</name>
</gene>
<keyword evidence="1" id="KW-0802">TPR repeat</keyword>
<proteinExistence type="predicted"/>
<dbReference type="Pfam" id="PF13414">
    <property type="entry name" value="TPR_11"/>
    <property type="match status" value="1"/>
</dbReference>
<keyword evidence="3" id="KW-0732">Signal</keyword>
<feature type="compositionally biased region" description="Polar residues" evidence="2">
    <location>
        <begin position="263"/>
        <end position="272"/>
    </location>
</feature>
<evidence type="ECO:0000313" key="6">
    <source>
        <dbReference type="Proteomes" id="UP000179454"/>
    </source>
</evidence>
<dbReference type="Proteomes" id="UP000179454">
    <property type="component" value="Unassembled WGS sequence"/>
</dbReference>
<dbReference type="InterPro" id="IPR019734">
    <property type="entry name" value="TPR_rpt"/>
</dbReference>
<dbReference type="PIRSF" id="PIRSF035836">
    <property type="entry name" value="UCP035836"/>
    <property type="match status" value="1"/>
</dbReference>
<name>A0ABD6HB96_AGRVI</name>
<dbReference type="AlphaFoldDB" id="A0ABD6HB96"/>
<evidence type="ECO:0000313" key="5">
    <source>
        <dbReference type="EMBL" id="MUP11339.1"/>
    </source>
</evidence>
<dbReference type="InterPro" id="IPR014596">
    <property type="entry name" value="UCP035836"/>
</dbReference>
<evidence type="ECO:0000256" key="2">
    <source>
        <dbReference type="SAM" id="MobiDB-lite"/>
    </source>
</evidence>
<feature type="region of interest" description="Disordered" evidence="2">
    <location>
        <begin position="263"/>
        <end position="299"/>
    </location>
</feature>
<dbReference type="Gene3D" id="1.25.40.10">
    <property type="entry name" value="Tetratricopeptide repeat domain"/>
    <property type="match status" value="1"/>
</dbReference>
<organism evidence="5 7">
    <name type="scientific">Agrobacterium vitis</name>
    <name type="common">Rhizobium vitis</name>
    <dbReference type="NCBI Taxonomy" id="373"/>
    <lineage>
        <taxon>Bacteria</taxon>
        <taxon>Pseudomonadati</taxon>
        <taxon>Pseudomonadota</taxon>
        <taxon>Alphaproteobacteria</taxon>
        <taxon>Hyphomicrobiales</taxon>
        <taxon>Rhizobiaceae</taxon>
        <taxon>Rhizobium/Agrobacterium group</taxon>
        <taxon>Agrobacterium</taxon>
    </lineage>
</organism>
<dbReference type="InterPro" id="IPR011990">
    <property type="entry name" value="TPR-like_helical_dom_sf"/>
</dbReference>
<accession>A0ABD6HB96</accession>
<protein>
    <submittedName>
        <fullName evidence="5">Tetratricopeptide repeat protein</fullName>
    </submittedName>
</protein>
<feature type="chain" id="PRO_5044726972" evidence="3">
    <location>
        <begin position="22"/>
        <end position="299"/>
    </location>
</feature>
<evidence type="ECO:0000256" key="1">
    <source>
        <dbReference type="PROSITE-ProRule" id="PRU00339"/>
    </source>
</evidence>